<name>A0A2P2QIW9_RHIMU</name>
<dbReference type="AlphaFoldDB" id="A0A2P2QIW9"/>
<organism evidence="1">
    <name type="scientific">Rhizophora mucronata</name>
    <name type="common">Asiatic mangrove</name>
    <dbReference type="NCBI Taxonomy" id="61149"/>
    <lineage>
        <taxon>Eukaryota</taxon>
        <taxon>Viridiplantae</taxon>
        <taxon>Streptophyta</taxon>
        <taxon>Embryophyta</taxon>
        <taxon>Tracheophyta</taxon>
        <taxon>Spermatophyta</taxon>
        <taxon>Magnoliopsida</taxon>
        <taxon>eudicotyledons</taxon>
        <taxon>Gunneridae</taxon>
        <taxon>Pentapetalae</taxon>
        <taxon>rosids</taxon>
        <taxon>fabids</taxon>
        <taxon>Malpighiales</taxon>
        <taxon>Rhizophoraceae</taxon>
        <taxon>Rhizophora</taxon>
    </lineage>
</organism>
<protein>
    <submittedName>
        <fullName evidence="1">Uncharacterized protein</fullName>
    </submittedName>
</protein>
<accession>A0A2P2QIW9</accession>
<proteinExistence type="predicted"/>
<evidence type="ECO:0000313" key="1">
    <source>
        <dbReference type="EMBL" id="MBX66958.1"/>
    </source>
</evidence>
<sequence length="31" mass="3591">MQHAMMMWIQQIQLARGSLSLHSAELHVDPM</sequence>
<dbReference type="EMBL" id="GGEC01086474">
    <property type="protein sequence ID" value="MBX66958.1"/>
    <property type="molecule type" value="Transcribed_RNA"/>
</dbReference>
<reference evidence="1" key="1">
    <citation type="submission" date="2018-02" db="EMBL/GenBank/DDBJ databases">
        <title>Rhizophora mucronata_Transcriptome.</title>
        <authorList>
            <person name="Meera S.P."/>
            <person name="Sreeshan A."/>
            <person name="Augustine A."/>
        </authorList>
    </citation>
    <scope>NUCLEOTIDE SEQUENCE</scope>
    <source>
        <tissue evidence="1">Leaf</tissue>
    </source>
</reference>